<accession>A0A1R4GYZ9</accession>
<dbReference type="EMBL" id="FUKJ01000008">
    <property type="protein sequence ID" value="SJM89217.1"/>
    <property type="molecule type" value="Genomic_DNA"/>
</dbReference>
<evidence type="ECO:0000256" key="5">
    <source>
        <dbReference type="ARBA" id="ARBA00022989"/>
    </source>
</evidence>
<feature type="transmembrane region" description="Helical" evidence="7">
    <location>
        <begin position="20"/>
        <end position="41"/>
    </location>
</feature>
<feature type="transmembrane region" description="Helical" evidence="7">
    <location>
        <begin position="222"/>
        <end position="243"/>
    </location>
</feature>
<feature type="transmembrane region" description="Helical" evidence="7">
    <location>
        <begin position="345"/>
        <end position="364"/>
    </location>
</feature>
<keyword evidence="6 7" id="KW-0472">Membrane</keyword>
<dbReference type="SUPFAM" id="SSF103473">
    <property type="entry name" value="MFS general substrate transporter"/>
    <property type="match status" value="1"/>
</dbReference>
<evidence type="ECO:0000256" key="3">
    <source>
        <dbReference type="ARBA" id="ARBA00022475"/>
    </source>
</evidence>
<name>A0A1R4GYZ9_9GAMM</name>
<evidence type="ECO:0000256" key="6">
    <source>
        <dbReference type="ARBA" id="ARBA00023136"/>
    </source>
</evidence>
<evidence type="ECO:0000256" key="7">
    <source>
        <dbReference type="SAM" id="Phobius"/>
    </source>
</evidence>
<feature type="transmembrane region" description="Helical" evidence="7">
    <location>
        <begin position="283"/>
        <end position="301"/>
    </location>
</feature>
<feature type="transmembrane region" description="Helical" evidence="7">
    <location>
        <begin position="53"/>
        <end position="73"/>
    </location>
</feature>
<dbReference type="PANTHER" id="PTHR23517">
    <property type="entry name" value="RESISTANCE PROTEIN MDTM, PUTATIVE-RELATED-RELATED"/>
    <property type="match status" value="1"/>
</dbReference>
<dbReference type="AlphaFoldDB" id="A0A1R4GYZ9"/>
<keyword evidence="3" id="KW-1003">Cell membrane</keyword>
<comment type="subcellular location">
    <subcellularLocation>
        <location evidence="1">Cell membrane</location>
        <topology evidence="1">Multi-pass membrane protein</topology>
    </subcellularLocation>
</comment>
<dbReference type="PRINTS" id="PR01035">
    <property type="entry name" value="TCRTETA"/>
</dbReference>
<feature type="transmembrane region" description="Helical" evidence="7">
    <location>
        <begin position="110"/>
        <end position="130"/>
    </location>
</feature>
<proteinExistence type="predicted"/>
<dbReference type="CDD" id="cd17472">
    <property type="entry name" value="MFS_YajR_like"/>
    <property type="match status" value="1"/>
</dbReference>
<dbReference type="InterPro" id="IPR036259">
    <property type="entry name" value="MFS_trans_sf"/>
</dbReference>
<feature type="transmembrane region" description="Helical" evidence="7">
    <location>
        <begin position="370"/>
        <end position="389"/>
    </location>
</feature>
<gene>
    <name evidence="9" type="primary">yajR</name>
    <name evidence="9" type="ORF">CRENPOLYSF2_1050010</name>
</gene>
<dbReference type="Proteomes" id="UP000195442">
    <property type="component" value="Unassembled WGS sequence"/>
</dbReference>
<feature type="transmembrane region" description="Helical" evidence="7">
    <location>
        <begin position="142"/>
        <end position="166"/>
    </location>
</feature>
<evidence type="ECO:0000256" key="4">
    <source>
        <dbReference type="ARBA" id="ARBA00022692"/>
    </source>
</evidence>
<feature type="transmembrane region" description="Helical" evidence="7">
    <location>
        <begin position="307"/>
        <end position="324"/>
    </location>
</feature>
<sequence length="463" mass="50096">MTNVQDITSPMSASEKRATWSLASIYALRMLGLFLIMPVLSLFAEQLEGSTPFLMGLSISIYGLTQVVLQIPFGILSDRYGRKQIIIIGLILFFIGSVVAALSSTIYGVLIGRAIQGSGAIAATIMALVADLTQEVHRTKAMALIGASIGVSFGIAITAGPVIAGLIGVHGLFWLIAVLTILAILVVIYIVPNPANYKSHSDTQLVPSKFSAILKNAELLRLNYGIFVLHLMLTASFVVVPLAMRDSGLLPDKHWQVYLPVFVTSMAAIIPFVILAEKKRKMKGVFIGAIVALIVADLGLAGTNSSLTGIVIFLWVFFCGFNLLEATLPSLISKTVPGDLKGTAMGIYSSCQFLGAGIGGAAGGWCYGQYGMGAVFWFCAAAAFSWFLLSLSMKQPRYWANLMISLNDMPEYEIEQFVKEVLKVIGVEEITLRTDEAVAYLKVDNQCLEKDQLQALINQYVNR</sequence>
<evidence type="ECO:0000313" key="9">
    <source>
        <dbReference type="EMBL" id="SJM89217.1"/>
    </source>
</evidence>
<evidence type="ECO:0000313" key="10">
    <source>
        <dbReference type="Proteomes" id="UP000195442"/>
    </source>
</evidence>
<dbReference type="PROSITE" id="PS50850">
    <property type="entry name" value="MFS"/>
    <property type="match status" value="1"/>
</dbReference>
<dbReference type="GO" id="GO:0005886">
    <property type="term" value="C:plasma membrane"/>
    <property type="evidence" value="ECO:0007669"/>
    <property type="project" value="UniProtKB-SubCell"/>
</dbReference>
<dbReference type="Gene3D" id="3.30.70.100">
    <property type="match status" value="1"/>
</dbReference>
<dbReference type="InterPro" id="IPR011701">
    <property type="entry name" value="MFS"/>
</dbReference>
<dbReference type="InterPro" id="IPR001958">
    <property type="entry name" value="Tet-R_TetA/multi-R_MdtG-like"/>
</dbReference>
<feature type="domain" description="Major facilitator superfamily (MFS) profile" evidence="8">
    <location>
        <begin position="18"/>
        <end position="398"/>
    </location>
</feature>
<dbReference type="Gene3D" id="1.20.1250.20">
    <property type="entry name" value="MFS general substrate transporter like domains"/>
    <property type="match status" value="1"/>
</dbReference>
<protein>
    <submittedName>
        <fullName evidence="9">Inner membrane transport protein YajR</fullName>
    </submittedName>
</protein>
<feature type="transmembrane region" description="Helical" evidence="7">
    <location>
        <begin position="172"/>
        <end position="191"/>
    </location>
</feature>
<evidence type="ECO:0000259" key="8">
    <source>
        <dbReference type="PROSITE" id="PS50850"/>
    </source>
</evidence>
<dbReference type="GO" id="GO:0022857">
    <property type="term" value="F:transmembrane transporter activity"/>
    <property type="evidence" value="ECO:0007669"/>
    <property type="project" value="InterPro"/>
</dbReference>
<feature type="transmembrane region" description="Helical" evidence="7">
    <location>
        <begin position="255"/>
        <end position="276"/>
    </location>
</feature>
<dbReference type="Pfam" id="PF07690">
    <property type="entry name" value="MFS_1"/>
    <property type="match status" value="1"/>
</dbReference>
<keyword evidence="5 7" id="KW-1133">Transmembrane helix</keyword>
<evidence type="ECO:0000256" key="1">
    <source>
        <dbReference type="ARBA" id="ARBA00004651"/>
    </source>
</evidence>
<keyword evidence="10" id="KW-1185">Reference proteome</keyword>
<reference evidence="10" key="1">
    <citation type="submission" date="2017-02" db="EMBL/GenBank/DDBJ databases">
        <authorList>
            <person name="Daims H."/>
        </authorList>
    </citation>
    <scope>NUCLEOTIDE SEQUENCE [LARGE SCALE GENOMIC DNA]</scope>
</reference>
<dbReference type="InterPro" id="IPR020846">
    <property type="entry name" value="MFS_dom"/>
</dbReference>
<organism evidence="9 10">
    <name type="scientific">Crenothrix polyspora</name>
    <dbReference type="NCBI Taxonomy" id="360316"/>
    <lineage>
        <taxon>Bacteria</taxon>
        <taxon>Pseudomonadati</taxon>
        <taxon>Pseudomonadota</taxon>
        <taxon>Gammaproteobacteria</taxon>
        <taxon>Methylococcales</taxon>
        <taxon>Crenotrichaceae</taxon>
        <taxon>Crenothrix</taxon>
    </lineage>
</organism>
<keyword evidence="4 7" id="KW-0812">Transmembrane</keyword>
<dbReference type="PANTHER" id="PTHR23517:SF2">
    <property type="entry name" value="MULTIDRUG RESISTANCE PROTEIN MDTH"/>
    <property type="match status" value="1"/>
</dbReference>
<keyword evidence="2" id="KW-0813">Transport</keyword>
<dbReference type="InterPro" id="IPR050171">
    <property type="entry name" value="MFS_Transporters"/>
</dbReference>
<feature type="transmembrane region" description="Helical" evidence="7">
    <location>
        <begin position="85"/>
        <end position="104"/>
    </location>
</feature>
<evidence type="ECO:0000256" key="2">
    <source>
        <dbReference type="ARBA" id="ARBA00022448"/>
    </source>
</evidence>